<evidence type="ECO:0000256" key="1">
    <source>
        <dbReference type="SAM" id="MobiDB-lite"/>
    </source>
</evidence>
<evidence type="ECO:0000313" key="3">
    <source>
        <dbReference type="Proteomes" id="UP001601444"/>
    </source>
</evidence>
<protein>
    <recommendedName>
        <fullName evidence="4">Replication protein</fullName>
    </recommendedName>
</protein>
<dbReference type="RefSeq" id="WP_387703103.1">
    <property type="nucleotide sequence ID" value="NZ_JBIAMX010000029.1"/>
</dbReference>
<accession>A0ABW6PX06</accession>
<feature type="compositionally biased region" description="Pro residues" evidence="1">
    <location>
        <begin position="154"/>
        <end position="166"/>
    </location>
</feature>
<reference evidence="2 3" key="1">
    <citation type="submission" date="2024-10" db="EMBL/GenBank/DDBJ databases">
        <title>The Natural Products Discovery Center: Release of the First 8490 Sequenced Strains for Exploring Actinobacteria Biosynthetic Diversity.</title>
        <authorList>
            <person name="Kalkreuter E."/>
            <person name="Kautsar S.A."/>
            <person name="Yang D."/>
            <person name="Bader C.D."/>
            <person name="Teijaro C.N."/>
            <person name="Fluegel L."/>
            <person name="Davis C.M."/>
            <person name="Simpson J.R."/>
            <person name="Lauterbach L."/>
            <person name="Steele A.D."/>
            <person name="Gui C."/>
            <person name="Meng S."/>
            <person name="Li G."/>
            <person name="Viehrig K."/>
            <person name="Ye F."/>
            <person name="Su P."/>
            <person name="Kiefer A.F."/>
            <person name="Nichols A."/>
            <person name="Cepeda A.J."/>
            <person name="Yan W."/>
            <person name="Fan B."/>
            <person name="Jiang Y."/>
            <person name="Adhikari A."/>
            <person name="Zheng C.-J."/>
            <person name="Schuster L."/>
            <person name="Cowan T.M."/>
            <person name="Smanski M.J."/>
            <person name="Chevrette M.G."/>
            <person name="De Carvalho L.P.S."/>
            <person name="Shen B."/>
        </authorList>
    </citation>
    <scope>NUCLEOTIDE SEQUENCE [LARGE SCALE GENOMIC DNA]</scope>
    <source>
        <strain evidence="2 3">NPDC004045</strain>
    </source>
</reference>
<feature type="region of interest" description="Disordered" evidence="1">
    <location>
        <begin position="124"/>
        <end position="201"/>
    </location>
</feature>
<keyword evidence="3" id="KW-1185">Reference proteome</keyword>
<name>A0ABW6PX06_9NOCA</name>
<comment type="caution">
    <text evidence="2">The sequence shown here is derived from an EMBL/GenBank/DDBJ whole genome shotgun (WGS) entry which is preliminary data.</text>
</comment>
<evidence type="ECO:0000313" key="2">
    <source>
        <dbReference type="EMBL" id="MFF0546919.1"/>
    </source>
</evidence>
<sequence>MAWGRIDDKMHSASKTIRIPRGGGERIAAIGLWTMATSWCNDHSTDGLVPAYMLDEWGASLDSAEWLCRVGYWVSVPVVSQRDISGPDGTVPTGPISRPEIEAAEAFQFVDWSDLNLLAADKEDKRKAERERKRRWRDSKKASSQGSDADVPPGHVPSPEGVPPVSPLSHTHSHTHISSPGSDEETSTTAAPPRKEEPQRDDVDALCNHLADRMIDNGCKAPRITDGWKREARLLLDSDHRDLGEAMRLIEWCQADQFWRSNIQSMATFRKQYDRLRLKRGDARVRTVGQAAAGGRGWQE</sequence>
<dbReference type="EMBL" id="JBIAMX010000029">
    <property type="protein sequence ID" value="MFF0546919.1"/>
    <property type="molecule type" value="Genomic_DNA"/>
</dbReference>
<organism evidence="2 3">
    <name type="scientific">Nocardia thailandica</name>
    <dbReference type="NCBI Taxonomy" id="257275"/>
    <lineage>
        <taxon>Bacteria</taxon>
        <taxon>Bacillati</taxon>
        <taxon>Actinomycetota</taxon>
        <taxon>Actinomycetes</taxon>
        <taxon>Mycobacteriales</taxon>
        <taxon>Nocardiaceae</taxon>
        <taxon>Nocardia</taxon>
    </lineage>
</organism>
<evidence type="ECO:0008006" key="4">
    <source>
        <dbReference type="Google" id="ProtNLM"/>
    </source>
</evidence>
<dbReference type="Proteomes" id="UP001601444">
    <property type="component" value="Unassembled WGS sequence"/>
</dbReference>
<proteinExistence type="predicted"/>
<gene>
    <name evidence="2" type="ORF">ACFYTF_29190</name>
</gene>